<reference evidence="1 2" key="1">
    <citation type="journal article" date="2015" name="Sci. Rep.">
        <title>The power of single molecule real-time sequencing technology in the de novo assembly of a eukaryotic genome.</title>
        <authorList>
            <person name="Sakai H."/>
            <person name="Naito K."/>
            <person name="Ogiso-Tanaka E."/>
            <person name="Takahashi Y."/>
            <person name="Iseki K."/>
            <person name="Muto C."/>
            <person name="Satou K."/>
            <person name="Teruya K."/>
            <person name="Shiroma A."/>
            <person name="Shimoji M."/>
            <person name="Hirano T."/>
            <person name="Itoh T."/>
            <person name="Kaga A."/>
            <person name="Tomooka N."/>
        </authorList>
    </citation>
    <scope>NUCLEOTIDE SEQUENCE [LARGE SCALE GENOMIC DNA]</scope>
    <source>
        <strain evidence="2">cv. Shumari</strain>
    </source>
</reference>
<gene>
    <name evidence="1" type="primary">Vigan.08G012200</name>
    <name evidence="1" type="ORF">VIGAN_08012200</name>
</gene>
<proteinExistence type="predicted"/>
<dbReference type="Proteomes" id="UP000291084">
    <property type="component" value="Chromosome 8"/>
</dbReference>
<dbReference type="AlphaFoldDB" id="A0A0S3SLA3"/>
<keyword evidence="2" id="KW-1185">Reference proteome</keyword>
<protein>
    <submittedName>
        <fullName evidence="1">Uncharacterized protein</fullName>
    </submittedName>
</protein>
<dbReference type="EMBL" id="AP015041">
    <property type="protein sequence ID" value="BAT93607.1"/>
    <property type="molecule type" value="Genomic_DNA"/>
</dbReference>
<evidence type="ECO:0000313" key="1">
    <source>
        <dbReference type="EMBL" id="BAT93607.1"/>
    </source>
</evidence>
<sequence length="75" mass="8794">MHHASHRTHEVYCSYTPSPSSANCMLSLGTPSTRFTEGKDLRNRHEPRSSVTNFRWNLRVRRTFERESAQIFAKQ</sequence>
<accession>A0A0S3SLA3</accession>
<evidence type="ECO:0000313" key="2">
    <source>
        <dbReference type="Proteomes" id="UP000291084"/>
    </source>
</evidence>
<organism evidence="1 2">
    <name type="scientific">Vigna angularis var. angularis</name>
    <dbReference type="NCBI Taxonomy" id="157739"/>
    <lineage>
        <taxon>Eukaryota</taxon>
        <taxon>Viridiplantae</taxon>
        <taxon>Streptophyta</taxon>
        <taxon>Embryophyta</taxon>
        <taxon>Tracheophyta</taxon>
        <taxon>Spermatophyta</taxon>
        <taxon>Magnoliopsida</taxon>
        <taxon>eudicotyledons</taxon>
        <taxon>Gunneridae</taxon>
        <taxon>Pentapetalae</taxon>
        <taxon>rosids</taxon>
        <taxon>fabids</taxon>
        <taxon>Fabales</taxon>
        <taxon>Fabaceae</taxon>
        <taxon>Papilionoideae</taxon>
        <taxon>50 kb inversion clade</taxon>
        <taxon>NPAAA clade</taxon>
        <taxon>indigoferoid/millettioid clade</taxon>
        <taxon>Phaseoleae</taxon>
        <taxon>Vigna</taxon>
    </lineage>
</organism>
<name>A0A0S3SLA3_PHAAN</name>